<comment type="caution">
    <text evidence="2">The sequence shown here is derived from an EMBL/GenBank/DDBJ whole genome shotgun (WGS) entry which is preliminary data.</text>
</comment>
<gene>
    <name evidence="2" type="ORF">GCM10012282_79000</name>
</gene>
<dbReference type="Proteomes" id="UP000625682">
    <property type="component" value="Unassembled WGS sequence"/>
</dbReference>
<accession>A0A917PC71</accession>
<name>A0A917PC71_9ACTN</name>
<proteinExistence type="predicted"/>
<dbReference type="AlphaFoldDB" id="A0A917PC71"/>
<evidence type="ECO:0000313" key="3">
    <source>
        <dbReference type="Proteomes" id="UP000625682"/>
    </source>
</evidence>
<sequence length="173" mass="18537">MSICHTLQRAAVAATVVSASLLTLPSPAQAAQLPPACQTAIAEFQDKLPVQQFTVPDKVKSTLLQELLMLSDADQQKFTESACSAWNTWSTANAAAVAKDLDTRYQNTPGLECQKFVSATIGTLQKYSPNIPAATRPMETVAKKVWGNAMQKLSTAATNTTCQQAYSNAKAGW</sequence>
<dbReference type="RefSeq" id="WP_189152213.1">
    <property type="nucleotide sequence ID" value="NZ_BAABER010000064.1"/>
</dbReference>
<keyword evidence="1" id="KW-0732">Signal</keyword>
<evidence type="ECO:0000256" key="1">
    <source>
        <dbReference type="SAM" id="SignalP"/>
    </source>
</evidence>
<feature type="chain" id="PRO_5036907773" description="Small secreted protein" evidence="1">
    <location>
        <begin position="31"/>
        <end position="173"/>
    </location>
</feature>
<reference evidence="2" key="1">
    <citation type="journal article" date="2014" name="Int. J. Syst. Evol. Microbiol.">
        <title>Complete genome sequence of Corynebacterium casei LMG S-19264T (=DSM 44701T), isolated from a smear-ripened cheese.</title>
        <authorList>
            <consortium name="US DOE Joint Genome Institute (JGI-PGF)"/>
            <person name="Walter F."/>
            <person name="Albersmeier A."/>
            <person name="Kalinowski J."/>
            <person name="Ruckert C."/>
        </authorList>
    </citation>
    <scope>NUCLEOTIDE SEQUENCE</scope>
    <source>
        <strain evidence="2">CGMCC 4.7272</strain>
    </source>
</reference>
<organism evidence="2 3">
    <name type="scientific">Streptomyces lacrimifluminis</name>
    <dbReference type="NCBI Taxonomy" id="1500077"/>
    <lineage>
        <taxon>Bacteria</taxon>
        <taxon>Bacillati</taxon>
        <taxon>Actinomycetota</taxon>
        <taxon>Actinomycetes</taxon>
        <taxon>Kitasatosporales</taxon>
        <taxon>Streptomycetaceae</taxon>
        <taxon>Streptomyces</taxon>
    </lineage>
</organism>
<dbReference type="EMBL" id="BMMU01000060">
    <property type="protein sequence ID" value="GGJ70370.1"/>
    <property type="molecule type" value="Genomic_DNA"/>
</dbReference>
<evidence type="ECO:0000313" key="2">
    <source>
        <dbReference type="EMBL" id="GGJ70370.1"/>
    </source>
</evidence>
<protein>
    <recommendedName>
        <fullName evidence="4">Small secreted protein</fullName>
    </recommendedName>
</protein>
<feature type="signal peptide" evidence="1">
    <location>
        <begin position="1"/>
        <end position="30"/>
    </location>
</feature>
<evidence type="ECO:0008006" key="4">
    <source>
        <dbReference type="Google" id="ProtNLM"/>
    </source>
</evidence>
<keyword evidence="3" id="KW-1185">Reference proteome</keyword>
<reference evidence="2" key="2">
    <citation type="submission" date="2020-09" db="EMBL/GenBank/DDBJ databases">
        <authorList>
            <person name="Sun Q."/>
            <person name="Zhou Y."/>
        </authorList>
    </citation>
    <scope>NUCLEOTIDE SEQUENCE</scope>
    <source>
        <strain evidence="2">CGMCC 4.7272</strain>
    </source>
</reference>